<evidence type="ECO:0000313" key="3">
    <source>
        <dbReference type="Proteomes" id="UP000323274"/>
    </source>
</evidence>
<dbReference type="PANTHER" id="PTHR11851:SF186">
    <property type="entry name" value="INACTIVE METALLOPROTEASE YMFF-RELATED"/>
    <property type="match status" value="1"/>
</dbReference>
<evidence type="ECO:0000259" key="1">
    <source>
        <dbReference type="Pfam" id="PF05193"/>
    </source>
</evidence>
<evidence type="ECO:0000313" key="2">
    <source>
        <dbReference type="EMBL" id="GDZ83347.1"/>
    </source>
</evidence>
<dbReference type="Proteomes" id="UP000323274">
    <property type="component" value="Unassembled WGS sequence"/>
</dbReference>
<feature type="domain" description="Peptidase M16 C-terminal" evidence="1">
    <location>
        <begin position="200"/>
        <end position="374"/>
    </location>
</feature>
<name>A0A5A5TXS5_LEUCI</name>
<gene>
    <name evidence="2" type="ORF">LCIT_05890</name>
</gene>
<dbReference type="Pfam" id="PF05193">
    <property type="entry name" value="Peptidase_M16_C"/>
    <property type="match status" value="1"/>
</dbReference>
<dbReference type="InterPro" id="IPR050361">
    <property type="entry name" value="MPP/UQCRC_Complex"/>
</dbReference>
<protein>
    <submittedName>
        <fullName evidence="2">Peptidase M16</fullName>
    </submittedName>
</protein>
<dbReference type="AlphaFoldDB" id="A0A5A5TXS5"/>
<dbReference type="PANTHER" id="PTHR11851">
    <property type="entry name" value="METALLOPROTEASE"/>
    <property type="match status" value="1"/>
</dbReference>
<reference evidence="2 3" key="1">
    <citation type="submission" date="2019-04" db="EMBL/GenBank/DDBJ databases">
        <title>A pseudo-fructophilic Leuconostoc citreum strain F192-5 isolated from peel of satsuma mandarin: the first report for isolation and characterization of strain-dependent fructophilic-like characteristics.</title>
        <authorList>
            <person name="Maeno S."/>
            <person name="Tanizawa Y."/>
            <person name="Kajikawa A."/>
            <person name="Kanesaki Y."/>
            <person name="Kubota E."/>
            <person name="Arita M."/>
            <person name="Leon D."/>
            <person name="Endo A."/>
        </authorList>
    </citation>
    <scope>NUCLEOTIDE SEQUENCE [LARGE SCALE GENOMIC DNA]</scope>
    <source>
        <strain evidence="2 3">F192-5</strain>
    </source>
</reference>
<dbReference type="InterPro" id="IPR011249">
    <property type="entry name" value="Metalloenz_LuxS/M16"/>
</dbReference>
<accession>A0A5A5TXS5</accession>
<dbReference type="SUPFAM" id="SSF63411">
    <property type="entry name" value="LuxS/MPP-like metallohydrolase"/>
    <property type="match status" value="2"/>
</dbReference>
<proteinExistence type="predicted"/>
<dbReference type="EMBL" id="BJJW01000002">
    <property type="protein sequence ID" value="GDZ83347.1"/>
    <property type="molecule type" value="Genomic_DNA"/>
</dbReference>
<dbReference type="GO" id="GO:0046872">
    <property type="term" value="F:metal ion binding"/>
    <property type="evidence" value="ECO:0007669"/>
    <property type="project" value="InterPro"/>
</dbReference>
<sequence>MDDYITKIQSFILTNIMKKIQLKPGVHLVVMPTKQFKTLNIAVDFAAPLLASTTSARALLTYLTAVSARKYPNQQAVAQKTIDLYGAQYQTDVTRFGQTHHIRYQLQMPAPIYLNSADAGYHLLTDAFDFMRDMIFEPLVTDKAFNQSVFLQEQQSLINEIDGLIDDKKRYAALKLRELTYSLPAMQRPTLGTVEDVKALTPASVYSAYQSMVTSDEINIIVFGDVSETDILPLLDKWPLHSRTQQPLQPFYRQGLRPVTVEITETQANLTQAVLMLAYQLSLAPDDPQRFTAVILNALFGGSPLSKLFANVREKSSLAYTIYSRWQHDTGFLTVAAGLASDKVELADRMIQAELQAIKQGNIKREILEAIKTSVVNDYLSQQDSPNSEMTLAFSRLLTRRETPTNEWVNAIMAVSVEDVAQLAPAVVLQTRFTLLPEAVE</sequence>
<comment type="caution">
    <text evidence="2">The sequence shown here is derived from an EMBL/GenBank/DDBJ whole genome shotgun (WGS) entry which is preliminary data.</text>
</comment>
<dbReference type="Gene3D" id="3.30.830.10">
    <property type="entry name" value="Metalloenzyme, LuxS/M16 peptidase-like"/>
    <property type="match status" value="2"/>
</dbReference>
<dbReference type="InterPro" id="IPR007863">
    <property type="entry name" value="Peptidase_M16_C"/>
</dbReference>
<organism evidence="2 3">
    <name type="scientific">Leuconostoc citreum</name>
    <dbReference type="NCBI Taxonomy" id="33964"/>
    <lineage>
        <taxon>Bacteria</taxon>
        <taxon>Bacillati</taxon>
        <taxon>Bacillota</taxon>
        <taxon>Bacilli</taxon>
        <taxon>Lactobacillales</taxon>
        <taxon>Lactobacillaceae</taxon>
        <taxon>Leuconostoc</taxon>
    </lineage>
</organism>
<dbReference type="NCBIfam" id="NF047422">
    <property type="entry name" value="YfmF_fam"/>
    <property type="match status" value="1"/>
</dbReference>